<sequence>MSHVHRFGPAALRPLLTFDHINAQLSLIYDHHIVIHVCVRLGAEPTFSFKQQVIRLQQELKACQDIDMSYRMLESLFEIKKSRISEEEFHTVVGRKFVDSFLDRHNDEVTSRWCIPREGGRMEVSRDETTRYRAKLDQYVVSKPTYTIIVIDECWFQNWSDAKPQLILAPSNATQGQQRYKVKHNCHLYTIMPAILLCGDILPPLLVIKRLTLDIEVYATGLRENEDVIIVHGPKGQINTLIFHAQVIDVLLPYVDSLRPNKLGTDQEAILIMDNLAAHKNVDTLEILRRSNVRLVFIPAHSSHVLQVEDLLTFAVLKGELKKTNNESDAQAQVQRIARIVAATEAATMPSRNRCSFCRANLVTVNNIGHLYAVIDELEWNARMNELFPAVAQ</sequence>
<reference evidence="2 3" key="1">
    <citation type="submission" date="2019-03" db="EMBL/GenBank/DDBJ databases">
        <title>Single cell metagenomics reveals metabolic interactions within the superorganism composed of flagellate Streblomastix strix and complex community of Bacteroidetes bacteria on its surface.</title>
        <authorList>
            <person name="Treitli S.C."/>
            <person name="Kolisko M."/>
            <person name="Husnik F."/>
            <person name="Keeling P."/>
            <person name="Hampl V."/>
        </authorList>
    </citation>
    <scope>NUCLEOTIDE SEQUENCE [LARGE SCALE GENOMIC DNA]</scope>
    <source>
        <strain evidence="2">ST1C</strain>
    </source>
</reference>
<protein>
    <recommendedName>
        <fullName evidence="1">DDE-1 domain-containing protein</fullName>
    </recommendedName>
</protein>
<dbReference type="AlphaFoldDB" id="A0A5J4V9L5"/>
<dbReference type="Gene3D" id="3.30.420.10">
    <property type="entry name" value="Ribonuclease H-like superfamily/Ribonuclease H"/>
    <property type="match status" value="1"/>
</dbReference>
<dbReference type="InterPro" id="IPR004875">
    <property type="entry name" value="DDE_SF_endonuclease_dom"/>
</dbReference>
<comment type="caution">
    <text evidence="2">The sequence shown here is derived from an EMBL/GenBank/DDBJ whole genome shotgun (WGS) entry which is preliminary data.</text>
</comment>
<name>A0A5J4V9L5_9EUKA</name>
<dbReference type="GO" id="GO:0003676">
    <property type="term" value="F:nucleic acid binding"/>
    <property type="evidence" value="ECO:0007669"/>
    <property type="project" value="InterPro"/>
</dbReference>
<dbReference type="InterPro" id="IPR036397">
    <property type="entry name" value="RNaseH_sf"/>
</dbReference>
<dbReference type="Pfam" id="PF03184">
    <property type="entry name" value="DDE_1"/>
    <property type="match status" value="1"/>
</dbReference>
<gene>
    <name evidence="2" type="ORF">EZS28_025225</name>
</gene>
<dbReference type="EMBL" id="SNRW01008610">
    <property type="protein sequence ID" value="KAA6379248.1"/>
    <property type="molecule type" value="Genomic_DNA"/>
</dbReference>
<proteinExistence type="predicted"/>
<dbReference type="Proteomes" id="UP000324800">
    <property type="component" value="Unassembled WGS sequence"/>
</dbReference>
<feature type="domain" description="DDE-1" evidence="1">
    <location>
        <begin position="201"/>
        <end position="333"/>
    </location>
</feature>
<evidence type="ECO:0000313" key="2">
    <source>
        <dbReference type="EMBL" id="KAA6379248.1"/>
    </source>
</evidence>
<evidence type="ECO:0000259" key="1">
    <source>
        <dbReference type="Pfam" id="PF03184"/>
    </source>
</evidence>
<accession>A0A5J4V9L5</accession>
<organism evidence="2 3">
    <name type="scientific">Streblomastix strix</name>
    <dbReference type="NCBI Taxonomy" id="222440"/>
    <lineage>
        <taxon>Eukaryota</taxon>
        <taxon>Metamonada</taxon>
        <taxon>Preaxostyla</taxon>
        <taxon>Oxymonadida</taxon>
        <taxon>Streblomastigidae</taxon>
        <taxon>Streblomastix</taxon>
    </lineage>
</organism>
<evidence type="ECO:0000313" key="3">
    <source>
        <dbReference type="Proteomes" id="UP000324800"/>
    </source>
</evidence>
<dbReference type="OrthoDB" id="3935526at2759"/>